<dbReference type="GO" id="GO:0006364">
    <property type="term" value="P:rRNA processing"/>
    <property type="evidence" value="ECO:0007669"/>
    <property type="project" value="TreeGrafter"/>
</dbReference>
<accession>A0A8J6CBS8</accession>
<comment type="similarity">
    <text evidence="1">Belongs to the bystin family.</text>
</comment>
<evidence type="ECO:0000313" key="3">
    <source>
        <dbReference type="EMBL" id="KAG8461798.1"/>
    </source>
</evidence>
<evidence type="ECO:0000256" key="1">
    <source>
        <dbReference type="ARBA" id="ARBA00007114"/>
    </source>
</evidence>
<evidence type="ECO:0008006" key="5">
    <source>
        <dbReference type="Google" id="ProtNLM"/>
    </source>
</evidence>
<dbReference type="OrthoDB" id="2192561at2759"/>
<evidence type="ECO:0000256" key="2">
    <source>
        <dbReference type="SAM" id="MobiDB-lite"/>
    </source>
</evidence>
<dbReference type="Proteomes" id="UP000751190">
    <property type="component" value="Unassembled WGS sequence"/>
</dbReference>
<protein>
    <recommendedName>
        <fullName evidence="5">Bystin</fullName>
    </recommendedName>
</protein>
<organism evidence="3 4">
    <name type="scientific">Diacronema lutheri</name>
    <name type="common">Unicellular marine alga</name>
    <name type="synonym">Monochrysis lutheri</name>
    <dbReference type="NCBI Taxonomy" id="2081491"/>
    <lineage>
        <taxon>Eukaryota</taxon>
        <taxon>Haptista</taxon>
        <taxon>Haptophyta</taxon>
        <taxon>Pavlovophyceae</taxon>
        <taxon>Pavlovales</taxon>
        <taxon>Pavlovaceae</taxon>
        <taxon>Diacronema</taxon>
    </lineage>
</organism>
<gene>
    <name evidence="3" type="ORF">KFE25_001416</name>
</gene>
<dbReference type="GO" id="GO:0030688">
    <property type="term" value="C:preribosome, small subunit precursor"/>
    <property type="evidence" value="ECO:0007669"/>
    <property type="project" value="TreeGrafter"/>
</dbReference>
<dbReference type="PANTHER" id="PTHR12821">
    <property type="entry name" value="BYSTIN"/>
    <property type="match status" value="1"/>
</dbReference>
<comment type="caution">
    <text evidence="3">The sequence shown here is derived from an EMBL/GenBank/DDBJ whole genome shotgun (WGS) entry which is preliminary data.</text>
</comment>
<sequence length="471" mass="52035">MGRQQTNRSDRHASPARRAPSPARAPQRARSPAGKRVASERVDTAKRARARQPSAGERRGAQRARGGGSGGDGDDDDDDDDDDDRDELREAPVPEDLSRKIMRQARAQQEEFEADAPKPAARRGGGGGDDDDDDDEYDGQEEAGWEEEVEEVEVDEADEALLAKLMPADSGARRTLADVILEKLAEKAADAQARAAGLDGADGAAQAAQLPEKVVAVYSSIGELLHRYRSGKLPKAFKIVPKLANWEEILFLTQPRTWSPQATAAAVRLFASALNPRMAQRFYALVLLPATLDDIDENRRLNYHYYAALKKAVYKPAAFFKGIVLPMCDAQCALKHAVVVCSVLSKVSVPAAHSAVTLLKLTEMPLSGAQLLFLRTLLLKKYALPYRVVDALADYFARFGEHEGELPVIWHQSLLVFAQHYKMELTLEQKDELKPVLRAHLHERITAEIRRELFNSACRGDPYVPESDMLP</sequence>
<dbReference type="GO" id="GO:0030515">
    <property type="term" value="F:snoRNA binding"/>
    <property type="evidence" value="ECO:0007669"/>
    <property type="project" value="TreeGrafter"/>
</dbReference>
<dbReference type="InterPro" id="IPR007955">
    <property type="entry name" value="Bystin"/>
</dbReference>
<name>A0A8J6CBS8_DIALT</name>
<dbReference type="Pfam" id="PF05291">
    <property type="entry name" value="Bystin"/>
    <property type="match status" value="1"/>
</dbReference>
<proteinExistence type="inferred from homology"/>
<feature type="region of interest" description="Disordered" evidence="2">
    <location>
        <begin position="1"/>
        <end position="152"/>
    </location>
</feature>
<reference evidence="3" key="1">
    <citation type="submission" date="2021-05" db="EMBL/GenBank/DDBJ databases">
        <title>The genome of the haptophyte Pavlova lutheri (Diacronema luteri, Pavlovales) - a model for lipid biosynthesis in eukaryotic algae.</title>
        <authorList>
            <person name="Hulatt C.J."/>
            <person name="Posewitz M.C."/>
        </authorList>
    </citation>
    <scope>NUCLEOTIDE SEQUENCE</scope>
    <source>
        <strain evidence="3">NIVA-4/92</strain>
    </source>
</reference>
<feature type="compositionally biased region" description="Acidic residues" evidence="2">
    <location>
        <begin position="128"/>
        <end position="152"/>
    </location>
</feature>
<dbReference type="AlphaFoldDB" id="A0A8J6CBS8"/>
<dbReference type="GO" id="GO:0005737">
    <property type="term" value="C:cytoplasm"/>
    <property type="evidence" value="ECO:0007669"/>
    <property type="project" value="TreeGrafter"/>
</dbReference>
<feature type="compositionally biased region" description="Acidic residues" evidence="2">
    <location>
        <begin position="72"/>
        <end position="85"/>
    </location>
</feature>
<evidence type="ECO:0000313" key="4">
    <source>
        <dbReference type="Proteomes" id="UP000751190"/>
    </source>
</evidence>
<keyword evidence="4" id="KW-1185">Reference proteome</keyword>
<feature type="compositionally biased region" description="Basic and acidic residues" evidence="2">
    <location>
        <begin position="37"/>
        <end position="46"/>
    </location>
</feature>
<dbReference type="PANTHER" id="PTHR12821:SF0">
    <property type="entry name" value="BYSTIN"/>
    <property type="match status" value="1"/>
</dbReference>
<feature type="compositionally biased region" description="Low complexity" evidence="2">
    <location>
        <begin position="16"/>
        <end position="32"/>
    </location>
</feature>
<dbReference type="OMA" id="TKLPVIW"/>
<dbReference type="EMBL" id="JAGTXO010000024">
    <property type="protein sequence ID" value="KAG8461798.1"/>
    <property type="molecule type" value="Genomic_DNA"/>
</dbReference>
<feature type="compositionally biased region" description="Basic and acidic residues" evidence="2">
    <location>
        <begin position="86"/>
        <end position="99"/>
    </location>
</feature>
<dbReference type="GO" id="GO:0005730">
    <property type="term" value="C:nucleolus"/>
    <property type="evidence" value="ECO:0007669"/>
    <property type="project" value="TreeGrafter"/>
</dbReference>